<sequence>MPRWSPDAALRLEAAAMNLFTDQGYSGTTVPQIAEAAGLTTRTFFRHFSDKRDVLFLRDREFPRAVSDFMESIPHERGGTATVRAGLASACRGLQDWREQIARRRSIVRSEPALHERDLLRSHYLASAIERSLNQRGIAPEHAHTLAALAVTCFDLAMDRWLEGPSDLSLEDALAAVWTDMQGWING</sequence>
<gene>
    <name evidence="6" type="ORF">FIV50_16495</name>
</gene>
<feature type="domain" description="HTH tetR-type" evidence="5">
    <location>
        <begin position="6"/>
        <end position="66"/>
    </location>
</feature>
<dbReference type="Pfam" id="PF00440">
    <property type="entry name" value="TetR_N"/>
    <property type="match status" value="1"/>
</dbReference>
<name>A0A4Y5YV32_9MICO</name>
<dbReference type="AlphaFoldDB" id="A0A4Y5YV32"/>
<keyword evidence="1" id="KW-0805">Transcription regulation</keyword>
<dbReference type="PROSITE" id="PS01081">
    <property type="entry name" value="HTH_TETR_1"/>
    <property type="match status" value="1"/>
</dbReference>
<dbReference type="EMBL" id="CP041040">
    <property type="protein sequence ID" value="QDE36243.1"/>
    <property type="molecule type" value="Genomic_DNA"/>
</dbReference>
<organism evidence="6 7">
    <name type="scientific">Microbacterium foliorum</name>
    <dbReference type="NCBI Taxonomy" id="104336"/>
    <lineage>
        <taxon>Bacteria</taxon>
        <taxon>Bacillati</taxon>
        <taxon>Actinomycetota</taxon>
        <taxon>Actinomycetes</taxon>
        <taxon>Micrococcales</taxon>
        <taxon>Microbacteriaceae</taxon>
        <taxon>Microbacterium</taxon>
    </lineage>
</organism>
<dbReference type="InterPro" id="IPR023772">
    <property type="entry name" value="DNA-bd_HTH_TetR-type_CS"/>
</dbReference>
<evidence type="ECO:0000313" key="6">
    <source>
        <dbReference type="EMBL" id="QDE36243.1"/>
    </source>
</evidence>
<dbReference type="InterPro" id="IPR009057">
    <property type="entry name" value="Homeodomain-like_sf"/>
</dbReference>
<evidence type="ECO:0000259" key="5">
    <source>
        <dbReference type="PROSITE" id="PS50977"/>
    </source>
</evidence>
<dbReference type="PANTHER" id="PTHR30055:SF238">
    <property type="entry name" value="MYCOFACTOCIN BIOSYNTHESIS TRANSCRIPTIONAL REGULATOR MFTR-RELATED"/>
    <property type="match status" value="1"/>
</dbReference>
<dbReference type="PANTHER" id="PTHR30055">
    <property type="entry name" value="HTH-TYPE TRANSCRIPTIONAL REGULATOR RUTR"/>
    <property type="match status" value="1"/>
</dbReference>
<evidence type="ECO:0000313" key="7">
    <source>
        <dbReference type="Proteomes" id="UP000316125"/>
    </source>
</evidence>
<dbReference type="Proteomes" id="UP000316125">
    <property type="component" value="Chromosome"/>
</dbReference>
<accession>A0A4Y5YV32</accession>
<reference evidence="6 7" key="1">
    <citation type="submission" date="2019-06" db="EMBL/GenBank/DDBJ databases">
        <title>Complete genome of Microbacterium foliorum M2.</title>
        <authorList>
            <person name="Cao G."/>
        </authorList>
    </citation>
    <scope>NUCLEOTIDE SEQUENCE [LARGE SCALE GENOMIC DNA]</scope>
    <source>
        <strain evidence="6 7">M2</strain>
    </source>
</reference>
<dbReference type="GO" id="GO:0003700">
    <property type="term" value="F:DNA-binding transcription factor activity"/>
    <property type="evidence" value="ECO:0007669"/>
    <property type="project" value="TreeGrafter"/>
</dbReference>
<evidence type="ECO:0000256" key="1">
    <source>
        <dbReference type="ARBA" id="ARBA00023015"/>
    </source>
</evidence>
<proteinExistence type="predicted"/>
<dbReference type="GO" id="GO:0000976">
    <property type="term" value="F:transcription cis-regulatory region binding"/>
    <property type="evidence" value="ECO:0007669"/>
    <property type="project" value="TreeGrafter"/>
</dbReference>
<dbReference type="OrthoDB" id="4746440at2"/>
<dbReference type="InterPro" id="IPR050109">
    <property type="entry name" value="HTH-type_TetR-like_transc_reg"/>
</dbReference>
<evidence type="ECO:0000256" key="3">
    <source>
        <dbReference type="ARBA" id="ARBA00023163"/>
    </source>
</evidence>
<keyword evidence="2 4" id="KW-0238">DNA-binding</keyword>
<dbReference type="InterPro" id="IPR001647">
    <property type="entry name" value="HTH_TetR"/>
</dbReference>
<dbReference type="SUPFAM" id="SSF46689">
    <property type="entry name" value="Homeodomain-like"/>
    <property type="match status" value="1"/>
</dbReference>
<dbReference type="Gene3D" id="1.10.357.10">
    <property type="entry name" value="Tetracycline Repressor, domain 2"/>
    <property type="match status" value="1"/>
</dbReference>
<protein>
    <submittedName>
        <fullName evidence="6">TetR family transcriptional regulator</fullName>
    </submittedName>
</protein>
<keyword evidence="3" id="KW-0804">Transcription</keyword>
<dbReference type="PROSITE" id="PS50977">
    <property type="entry name" value="HTH_TETR_2"/>
    <property type="match status" value="1"/>
</dbReference>
<evidence type="ECO:0000256" key="2">
    <source>
        <dbReference type="ARBA" id="ARBA00023125"/>
    </source>
</evidence>
<evidence type="ECO:0000256" key="4">
    <source>
        <dbReference type="PROSITE-ProRule" id="PRU00335"/>
    </source>
</evidence>
<feature type="DNA-binding region" description="H-T-H motif" evidence="4">
    <location>
        <begin position="29"/>
        <end position="48"/>
    </location>
</feature>
<dbReference type="PRINTS" id="PR00455">
    <property type="entry name" value="HTHTETR"/>
</dbReference>